<evidence type="ECO:0000313" key="4">
    <source>
        <dbReference type="Proteomes" id="UP001201163"/>
    </source>
</evidence>
<feature type="compositionally biased region" description="Basic residues" evidence="1">
    <location>
        <begin position="424"/>
        <end position="434"/>
    </location>
</feature>
<dbReference type="PANTHER" id="PTHR39639:SF1">
    <property type="entry name" value="DUF262 DOMAIN-CONTAINING PROTEIN"/>
    <property type="match status" value="1"/>
</dbReference>
<evidence type="ECO:0000313" key="3">
    <source>
        <dbReference type="EMBL" id="KAH8994016.1"/>
    </source>
</evidence>
<feature type="domain" description="GmrSD restriction endonucleases N-terminal" evidence="2">
    <location>
        <begin position="62"/>
        <end position="167"/>
    </location>
</feature>
<accession>A0AAD4LK29</accession>
<organism evidence="3 4">
    <name type="scientific">Lactarius akahatsu</name>
    <dbReference type="NCBI Taxonomy" id="416441"/>
    <lineage>
        <taxon>Eukaryota</taxon>
        <taxon>Fungi</taxon>
        <taxon>Dikarya</taxon>
        <taxon>Basidiomycota</taxon>
        <taxon>Agaricomycotina</taxon>
        <taxon>Agaricomycetes</taxon>
        <taxon>Russulales</taxon>
        <taxon>Russulaceae</taxon>
        <taxon>Lactarius</taxon>
    </lineage>
</organism>
<evidence type="ECO:0000256" key="1">
    <source>
        <dbReference type="SAM" id="MobiDB-lite"/>
    </source>
</evidence>
<comment type="caution">
    <text evidence="3">The sequence shown here is derived from an EMBL/GenBank/DDBJ whole genome shotgun (WGS) entry which is preliminary data.</text>
</comment>
<dbReference type="AlphaFoldDB" id="A0AAD4LK29"/>
<keyword evidence="4" id="KW-1185">Reference proteome</keyword>
<evidence type="ECO:0000259" key="2">
    <source>
        <dbReference type="Pfam" id="PF03235"/>
    </source>
</evidence>
<protein>
    <recommendedName>
        <fullName evidence="2">GmrSD restriction endonucleases N-terminal domain-containing protein</fullName>
    </recommendedName>
</protein>
<sequence length="434" mass="49682">MSREVKMPKREHGSEEDDELDAESAITDEKIDPNIFSIRDALEQPDARVYTTLELHIQIHNGRIDLNPPYQRDVVWPTGKQMEIVDSLFHNFYVPPVIFAVMLDEEGEEVRVCVDGKQRLTSIVKFLDGHIGYRDPDTRKLWWYQVPAAYRGKRNEISPEGKKKFEEKRITCVEYRALTPTSEREVFQRVQLGMSLSAAEKLQAISSPLAEYVNELDMKYVSISGGLGSQVEFDAKRGRIFQNLASMLYCCEDVDLRRTPSAVQLEKWLSGPKEPSYAFRARMERTLSSLLEITSDKALNKGFTGFSAKVSPAEFVFIGVLLYVMHDETEEFRERERAAGIIHLRHELRRTHKDVRMNSRVCKHCWTIIVAVEERKVNLSLSAMEQKVVPNGTATGLGKTAKRNKRVQPDDVTEDEEMPPSPKASKRTRTTSAR</sequence>
<name>A0AAD4LK29_9AGAM</name>
<feature type="region of interest" description="Disordered" evidence="1">
    <location>
        <begin position="391"/>
        <end position="434"/>
    </location>
</feature>
<dbReference type="InterPro" id="IPR004919">
    <property type="entry name" value="GmrSD_N"/>
</dbReference>
<feature type="compositionally biased region" description="Basic and acidic residues" evidence="1">
    <location>
        <begin position="1"/>
        <end position="13"/>
    </location>
</feature>
<proteinExistence type="predicted"/>
<gene>
    <name evidence="3" type="ORF">EDB92DRAFT_1852246</name>
</gene>
<dbReference type="EMBL" id="JAKELL010000016">
    <property type="protein sequence ID" value="KAH8994016.1"/>
    <property type="molecule type" value="Genomic_DNA"/>
</dbReference>
<dbReference type="Proteomes" id="UP001201163">
    <property type="component" value="Unassembled WGS sequence"/>
</dbReference>
<dbReference type="PANTHER" id="PTHR39639">
    <property type="entry name" value="CHROMOSOME 16, WHOLE GENOME SHOTGUN SEQUENCE"/>
    <property type="match status" value="1"/>
</dbReference>
<feature type="region of interest" description="Disordered" evidence="1">
    <location>
        <begin position="1"/>
        <end position="26"/>
    </location>
</feature>
<dbReference type="Pfam" id="PF03235">
    <property type="entry name" value="GmrSD_N"/>
    <property type="match status" value="1"/>
</dbReference>
<reference evidence="3" key="1">
    <citation type="submission" date="2022-01" db="EMBL/GenBank/DDBJ databases">
        <title>Comparative genomics reveals a dynamic genome evolution in the ectomycorrhizal milk-cap (Lactarius) mushrooms.</title>
        <authorList>
            <consortium name="DOE Joint Genome Institute"/>
            <person name="Lebreton A."/>
            <person name="Tang N."/>
            <person name="Kuo A."/>
            <person name="LaButti K."/>
            <person name="Drula E."/>
            <person name="Barry K."/>
            <person name="Clum A."/>
            <person name="Lipzen A."/>
            <person name="Mousain D."/>
            <person name="Ng V."/>
            <person name="Wang R."/>
            <person name="Wang X."/>
            <person name="Dai Y."/>
            <person name="Henrissat B."/>
            <person name="Grigoriev I.V."/>
            <person name="Guerin-Laguette A."/>
            <person name="Yu F."/>
            <person name="Martin F.M."/>
        </authorList>
    </citation>
    <scope>NUCLEOTIDE SEQUENCE</scope>
    <source>
        <strain evidence="3">QP</strain>
    </source>
</reference>